<dbReference type="InterPro" id="IPR054030">
    <property type="entry name" value="Gp5_Vgr_C"/>
</dbReference>
<comment type="caution">
    <text evidence="4">The sequence shown here is derived from an EMBL/GenBank/DDBJ whole genome shotgun (WGS) entry which is preliminary data.</text>
</comment>
<accession>A0A7W2JYH8</accession>
<dbReference type="AlphaFoldDB" id="A0A7W2JYH8"/>
<dbReference type="Gene3D" id="4.10.220.110">
    <property type="match status" value="1"/>
</dbReference>
<reference evidence="4 5" key="1">
    <citation type="submission" date="2020-07" db="EMBL/GenBank/DDBJ databases">
        <title>Diversity of carbapenemase encoding genes among Pseudomonas putida group clinical isolates in a tertiary Brazilian hospital.</title>
        <authorList>
            <person name="Alberto-Lei F."/>
            <person name="Nodari C.S."/>
            <person name="Streling A.P."/>
            <person name="Paulino J.T."/>
            <person name="Bessa-Neto F.O."/>
            <person name="Cayo R."/>
            <person name="Gales A.C."/>
        </authorList>
    </citation>
    <scope>NUCLEOTIDE SEQUENCE [LARGE SCALE GENOMIC DNA]</scope>
    <source>
        <strain evidence="4 5">14802</strain>
    </source>
</reference>
<dbReference type="SUPFAM" id="SSF69279">
    <property type="entry name" value="Phage tail proteins"/>
    <property type="match status" value="2"/>
</dbReference>
<dbReference type="Pfam" id="PF22178">
    <property type="entry name" value="Gp5_trimer_C"/>
    <property type="match status" value="1"/>
</dbReference>
<dbReference type="Pfam" id="PF05954">
    <property type="entry name" value="Phage_GPD"/>
    <property type="match status" value="1"/>
</dbReference>
<feature type="domain" description="Gp5/Type VI secretion system Vgr C-terminal trimerisation" evidence="3">
    <location>
        <begin position="493"/>
        <end position="596"/>
    </location>
</feature>
<dbReference type="Gene3D" id="2.40.50.230">
    <property type="entry name" value="Gp5 N-terminal domain"/>
    <property type="match status" value="1"/>
</dbReference>
<dbReference type="InterPro" id="IPR006533">
    <property type="entry name" value="T6SS_Vgr_RhsGE"/>
</dbReference>
<dbReference type="NCBIfam" id="TIGR01646">
    <property type="entry name" value="vgr_GE"/>
    <property type="match status" value="1"/>
</dbReference>
<dbReference type="InterPro" id="IPR037026">
    <property type="entry name" value="Vgr_OB-fold_dom_sf"/>
</dbReference>
<dbReference type="Pfam" id="PF04717">
    <property type="entry name" value="Phage_base_V"/>
    <property type="match status" value="1"/>
</dbReference>
<dbReference type="Gene3D" id="2.30.110.50">
    <property type="match status" value="1"/>
</dbReference>
<dbReference type="PANTHER" id="PTHR32305:SF11">
    <property type="entry name" value="TYPE VI SECRETION SYSTEM SPIKE PROTEIN VGRG3"/>
    <property type="match status" value="1"/>
</dbReference>
<dbReference type="InterPro" id="IPR017847">
    <property type="entry name" value="T6SS_RhsGE_Vgr_subset"/>
</dbReference>
<evidence type="ECO:0000259" key="3">
    <source>
        <dbReference type="Pfam" id="PF22178"/>
    </source>
</evidence>
<dbReference type="InterPro" id="IPR006531">
    <property type="entry name" value="Gp5/Vgr_OB"/>
</dbReference>
<evidence type="ECO:0000259" key="2">
    <source>
        <dbReference type="Pfam" id="PF04717"/>
    </source>
</evidence>
<comment type="similarity">
    <text evidence="1">Belongs to the VgrG protein family.</text>
</comment>
<dbReference type="NCBIfam" id="TIGR03361">
    <property type="entry name" value="VI_Rhs_Vgr"/>
    <property type="match status" value="1"/>
</dbReference>
<dbReference type="SUPFAM" id="SSF69349">
    <property type="entry name" value="Phage fibre proteins"/>
    <property type="match status" value="1"/>
</dbReference>
<name>A0A7W2JYH8_9PSED</name>
<dbReference type="Proteomes" id="UP000541770">
    <property type="component" value="Unassembled WGS sequence"/>
</dbReference>
<evidence type="ECO:0000313" key="4">
    <source>
        <dbReference type="EMBL" id="MBA6067471.1"/>
    </source>
</evidence>
<evidence type="ECO:0000313" key="5">
    <source>
        <dbReference type="Proteomes" id="UP000541770"/>
    </source>
</evidence>
<dbReference type="Gene3D" id="3.55.50.10">
    <property type="entry name" value="Baseplate protein-like domains"/>
    <property type="match status" value="1"/>
</dbReference>
<dbReference type="RefSeq" id="WP_182324357.1">
    <property type="nucleotide sequence ID" value="NZ_JACGDE010000018.1"/>
</dbReference>
<protein>
    <submittedName>
        <fullName evidence="4">Type VI secretion system tip protein VgrG</fullName>
    </submittedName>
</protein>
<proteinExistence type="inferred from homology"/>
<evidence type="ECO:0000256" key="1">
    <source>
        <dbReference type="ARBA" id="ARBA00005558"/>
    </source>
</evidence>
<dbReference type="InterPro" id="IPR050708">
    <property type="entry name" value="T6SS_VgrG/RHS"/>
</dbReference>
<dbReference type="SUPFAM" id="SSF69255">
    <property type="entry name" value="gp5 N-terminal domain-like"/>
    <property type="match status" value="1"/>
</dbReference>
<organism evidence="4 5">
    <name type="scientific">Pseudomonas mosselii</name>
    <dbReference type="NCBI Taxonomy" id="78327"/>
    <lineage>
        <taxon>Bacteria</taxon>
        <taxon>Pseudomonadati</taxon>
        <taxon>Pseudomonadota</taxon>
        <taxon>Gammaproteobacteria</taxon>
        <taxon>Pseudomonadales</taxon>
        <taxon>Pseudomonadaceae</taxon>
        <taxon>Pseudomonas</taxon>
    </lineage>
</organism>
<sequence>MPNQSELSYRFEPLASQDPFEVVSFTLDEALSTPFRLVLELVSYEDNVDFAHLLDKPALFTILRGQRPMRYVHGLISTFSQGDTGNCRTRYQAVIEPKLARAGLRSNWRIFQQQSVPQILETLFKAQRITDFELGHSFPHAPREFCVQAGETDLAFITRLAAEEGFIYRFVHSAKGHRLLVSDRVLTLGMISSSLVKPEDDDDDEGFIDDDYPDPLAVLYHANSGGDQARPCLRRLHYREQVRTARQVQRDYSFTHPAYHLQQEFNASDLQHQADDYERFDYPGRYKRDEVGLPFTRTRLTALRHDARIAEVEGDDVRLQPGLSFDLVEHPRADLNMHWRVASVRHEGAQFTSLQEEAAGAEQGTRYTQKALLVPGRIEWRPEAPPKPRIDGPHMATVVGPEGEEIFCDEWGRVKVSFPWDRESRDNEYSSCWVRVSQGWAGGGWGAMAIPRIGQDVVIQYVNADPDQPMITGRTYCGNQRPPYELPKHRTRMTIKSKTHKGQGFNELRFEDELGQEEVFIHAQRDQNNVVKHDETTQVGNDRSERVGRDEQITLGRNRSEEVGNDEHLVIGRDRHEQIGQDDTLEVGRHRTIITGQDRTEQVGNHRYDKTTANHSVDVGGNLEQQVAGHVALMAGQAIRHETQVIELSVSQSLVIKAPGATLRLDASGMTLDAIAINIKGPVTQTAAGGSRQLAINATPEPGEAICVSCLLKAIAEGRNVVRMEEEG</sequence>
<dbReference type="PANTHER" id="PTHR32305">
    <property type="match status" value="1"/>
</dbReference>
<gene>
    <name evidence="4" type="primary">tssI</name>
    <name evidence="4" type="ORF">H4C75_22275</name>
</gene>
<dbReference type="EMBL" id="JACGDE010000018">
    <property type="protein sequence ID" value="MBA6067471.1"/>
    <property type="molecule type" value="Genomic_DNA"/>
</dbReference>
<feature type="domain" description="Gp5/Type VI secretion system Vgr protein OB-fold" evidence="2">
    <location>
        <begin position="410"/>
        <end position="476"/>
    </location>
</feature>